<proteinExistence type="predicted"/>
<dbReference type="EMBL" id="JAEILT010000001">
    <property type="protein sequence ID" value="MBJ2135067.1"/>
    <property type="molecule type" value="Genomic_DNA"/>
</dbReference>
<comment type="caution">
    <text evidence="1">The sequence shown here is derived from an EMBL/GenBank/DDBJ whole genome shotgun (WGS) entry which is preliminary data.</text>
</comment>
<protein>
    <recommendedName>
        <fullName evidence="3">STAS/SEC14 domain-containing protein</fullName>
    </recommendedName>
</protein>
<organism evidence="1 2">
    <name type="scientific">Paraglaciecola chathamensis</name>
    <dbReference type="NCBI Taxonomy" id="368405"/>
    <lineage>
        <taxon>Bacteria</taxon>
        <taxon>Pseudomonadati</taxon>
        <taxon>Pseudomonadota</taxon>
        <taxon>Gammaproteobacteria</taxon>
        <taxon>Alteromonadales</taxon>
        <taxon>Alteromonadaceae</taxon>
        <taxon>Paraglaciecola</taxon>
    </lineage>
</organism>
<gene>
    <name evidence="1" type="ORF">JEU11_01235</name>
</gene>
<evidence type="ECO:0008006" key="3">
    <source>
        <dbReference type="Google" id="ProtNLM"/>
    </source>
</evidence>
<evidence type="ECO:0000313" key="1">
    <source>
        <dbReference type="EMBL" id="MBJ2135067.1"/>
    </source>
</evidence>
<dbReference type="Proteomes" id="UP000649232">
    <property type="component" value="Unassembled WGS sequence"/>
</dbReference>
<accession>A0ABS0WA98</accession>
<name>A0ABS0WA98_9ALTE</name>
<reference evidence="1 2" key="1">
    <citation type="submission" date="2020-12" db="EMBL/GenBank/DDBJ databases">
        <title>Draft genome sequences of nine environmental bacterial isolates colonizing plastic.</title>
        <authorList>
            <person name="Borre I."/>
            <person name="Sonnenschein E.C."/>
        </authorList>
    </citation>
    <scope>NUCLEOTIDE SEQUENCE [LARGE SCALE GENOMIC DNA]</scope>
    <source>
        <strain evidence="1 2">IB30</strain>
    </source>
</reference>
<dbReference type="RefSeq" id="WP_198823363.1">
    <property type="nucleotide sequence ID" value="NZ_JAEILT010000001.1"/>
</dbReference>
<evidence type="ECO:0000313" key="2">
    <source>
        <dbReference type="Proteomes" id="UP000649232"/>
    </source>
</evidence>
<sequence>MVNRSFAVHGTLQIGIETNLMVIRARGPANTEMVLQYQREVNEYRQQLCGKPWASLTILSGEPLLPPEASGMLVESIKQAENMNLIATAVVFDDVQYKAVSEQFWEGIYQRTSLKHAFFDDEQKAKAWLASQLTSYNYSV</sequence>